<feature type="transmembrane region" description="Helical" evidence="5">
    <location>
        <begin position="262"/>
        <end position="280"/>
    </location>
</feature>
<feature type="domain" description="Glycosyltransferase 2-like" evidence="6">
    <location>
        <begin position="30"/>
        <end position="137"/>
    </location>
</feature>
<evidence type="ECO:0000256" key="4">
    <source>
        <dbReference type="ARBA" id="ARBA00023136"/>
    </source>
</evidence>
<dbReference type="Gene3D" id="3.90.550.10">
    <property type="entry name" value="Spore Coat Polysaccharide Biosynthesis Protein SpsA, Chain A"/>
    <property type="match status" value="1"/>
</dbReference>
<evidence type="ECO:0000313" key="8">
    <source>
        <dbReference type="EMBL" id="HIZ21342.1"/>
    </source>
</evidence>
<keyword evidence="3 5" id="KW-1133">Transmembrane helix</keyword>
<dbReference type="GO" id="GO:0016020">
    <property type="term" value="C:membrane"/>
    <property type="evidence" value="ECO:0007669"/>
    <property type="project" value="UniProtKB-SubCell"/>
</dbReference>
<dbReference type="Pfam" id="PF04138">
    <property type="entry name" value="GtrA_DPMS_TM"/>
    <property type="match status" value="1"/>
</dbReference>
<keyword evidence="2 5" id="KW-0812">Transmembrane</keyword>
<reference evidence="8" key="1">
    <citation type="journal article" date="2021" name="PeerJ">
        <title>Extensive microbial diversity within the chicken gut microbiome revealed by metagenomics and culture.</title>
        <authorList>
            <person name="Gilroy R."/>
            <person name="Ravi A."/>
            <person name="Getino M."/>
            <person name="Pursley I."/>
            <person name="Horton D.L."/>
            <person name="Alikhan N.F."/>
            <person name="Baker D."/>
            <person name="Gharbi K."/>
            <person name="Hall N."/>
            <person name="Watson M."/>
            <person name="Adriaenssens E.M."/>
            <person name="Foster-Nyarko E."/>
            <person name="Jarju S."/>
            <person name="Secka A."/>
            <person name="Antonio M."/>
            <person name="Oren A."/>
            <person name="Chaudhuri R.R."/>
            <person name="La Ragione R."/>
            <person name="Hildebrand F."/>
            <person name="Pallen M.J."/>
        </authorList>
    </citation>
    <scope>NUCLEOTIDE SEQUENCE</scope>
    <source>
        <strain evidence="8">14324</strain>
    </source>
</reference>
<gene>
    <name evidence="8" type="ORF">IAA21_00905</name>
</gene>
<name>A0A9D2DQJ1_9FIRM</name>
<proteinExistence type="predicted"/>
<feature type="domain" description="GtrA/DPMS transmembrane" evidence="7">
    <location>
        <begin position="231"/>
        <end position="349"/>
    </location>
</feature>
<dbReference type="SUPFAM" id="SSF53448">
    <property type="entry name" value="Nucleotide-diphospho-sugar transferases"/>
    <property type="match status" value="1"/>
</dbReference>
<protein>
    <submittedName>
        <fullName evidence="8">Bifunctional glycosyltransferase family 2/GtrA family protein</fullName>
    </submittedName>
</protein>
<keyword evidence="4 5" id="KW-0472">Membrane</keyword>
<accession>A0A9D2DQJ1</accession>
<dbReference type="InterPro" id="IPR029044">
    <property type="entry name" value="Nucleotide-diphossugar_trans"/>
</dbReference>
<comment type="subcellular location">
    <subcellularLocation>
        <location evidence="1">Membrane</location>
        <topology evidence="1">Multi-pass membrane protein</topology>
    </subcellularLocation>
</comment>
<dbReference type="Proteomes" id="UP000824041">
    <property type="component" value="Unassembled WGS sequence"/>
</dbReference>
<dbReference type="PANTHER" id="PTHR48090:SF7">
    <property type="entry name" value="RFBJ PROTEIN"/>
    <property type="match status" value="1"/>
</dbReference>
<evidence type="ECO:0000256" key="2">
    <source>
        <dbReference type="ARBA" id="ARBA00022692"/>
    </source>
</evidence>
<comment type="caution">
    <text evidence="8">The sequence shown here is derived from an EMBL/GenBank/DDBJ whole genome shotgun (WGS) entry which is preliminary data.</text>
</comment>
<evidence type="ECO:0000313" key="9">
    <source>
        <dbReference type="Proteomes" id="UP000824041"/>
    </source>
</evidence>
<reference evidence="8" key="2">
    <citation type="submission" date="2021-04" db="EMBL/GenBank/DDBJ databases">
        <authorList>
            <person name="Gilroy R."/>
        </authorList>
    </citation>
    <scope>NUCLEOTIDE SEQUENCE</scope>
    <source>
        <strain evidence="8">14324</strain>
    </source>
</reference>
<dbReference type="InterPro" id="IPR001173">
    <property type="entry name" value="Glyco_trans_2-like"/>
</dbReference>
<dbReference type="AlphaFoldDB" id="A0A9D2DQJ1"/>
<dbReference type="PANTHER" id="PTHR48090">
    <property type="entry name" value="UNDECAPRENYL-PHOSPHATE 4-DEOXY-4-FORMAMIDO-L-ARABINOSE TRANSFERASE-RELATED"/>
    <property type="match status" value="1"/>
</dbReference>
<dbReference type="GO" id="GO:0000271">
    <property type="term" value="P:polysaccharide biosynthetic process"/>
    <property type="evidence" value="ECO:0007669"/>
    <property type="project" value="InterPro"/>
</dbReference>
<dbReference type="EMBL" id="DXBU01000013">
    <property type="protein sequence ID" value="HIZ21342.1"/>
    <property type="molecule type" value="Genomic_DNA"/>
</dbReference>
<evidence type="ECO:0000256" key="1">
    <source>
        <dbReference type="ARBA" id="ARBA00004141"/>
    </source>
</evidence>
<evidence type="ECO:0000259" key="7">
    <source>
        <dbReference type="Pfam" id="PF04138"/>
    </source>
</evidence>
<dbReference type="Pfam" id="PF00535">
    <property type="entry name" value="Glycos_transf_2"/>
    <property type="match status" value="1"/>
</dbReference>
<sequence length="351" mass="39541">MKKKCVILIPALDPPDEFYQYVQELTASGFQHIIVVDDGSRDKNIFQRLSMLPQVTLLTHEKNYGKGKALRTGFSYYRDHFSMSEYTGVITVDSDGQHLLEDVNKIRDALSFSDGRLILGVRDFNQENVPPKSRFGNKLTGWIFRHFVKLSVSDTQTGLRGIPNSLIDPCLSVSGDRFEYETDMLIKVGRSSGIQEIPIHTVYHRQNEGTHFHPIKDSFLIYRLLFGRFFRYLTVSLSSFLLDIGLFAFGTKILLSGFSHSVPVSAVGARIISAAYNYLMNRNVVFKSSSSYLASGASYLTLCVIQGLVSAALVTAGSMLLPIDEVLIKVVVDTCLFLVNYHVQKTWIFRH</sequence>
<feature type="transmembrane region" description="Helical" evidence="5">
    <location>
        <begin position="229"/>
        <end position="250"/>
    </location>
</feature>
<evidence type="ECO:0000256" key="5">
    <source>
        <dbReference type="SAM" id="Phobius"/>
    </source>
</evidence>
<evidence type="ECO:0000259" key="6">
    <source>
        <dbReference type="Pfam" id="PF00535"/>
    </source>
</evidence>
<dbReference type="CDD" id="cd04179">
    <property type="entry name" value="DPM_DPG-synthase_like"/>
    <property type="match status" value="1"/>
</dbReference>
<dbReference type="InterPro" id="IPR007267">
    <property type="entry name" value="GtrA_DPMS_TM"/>
</dbReference>
<evidence type="ECO:0000256" key="3">
    <source>
        <dbReference type="ARBA" id="ARBA00022989"/>
    </source>
</evidence>
<feature type="transmembrane region" description="Helical" evidence="5">
    <location>
        <begin position="292"/>
        <end position="314"/>
    </location>
</feature>
<organism evidence="8 9">
    <name type="scientific">Candidatus Blautia faecigallinarum</name>
    <dbReference type="NCBI Taxonomy" id="2838488"/>
    <lineage>
        <taxon>Bacteria</taxon>
        <taxon>Bacillati</taxon>
        <taxon>Bacillota</taxon>
        <taxon>Clostridia</taxon>
        <taxon>Lachnospirales</taxon>
        <taxon>Lachnospiraceae</taxon>
        <taxon>Blautia</taxon>
    </lineage>
</organism>
<dbReference type="InterPro" id="IPR050256">
    <property type="entry name" value="Glycosyltransferase_2"/>
</dbReference>